<evidence type="ECO:0000313" key="2">
    <source>
        <dbReference type="EMBL" id="KAF2804683.1"/>
    </source>
</evidence>
<sequence>MYLNQQSKQHSPFSGVHPNSSNWRGVLSPLSPRLNLPPNATGTHVRSPPQHHGVLPAQQHPDASSTITALLPLPPGSPTPEHLTTSHHRFPTVQPQAHASSA</sequence>
<reference evidence="2 4" key="1">
    <citation type="journal article" date="2020" name="Stud. Mycol.">
        <title>101 Dothideomycetes genomes: a test case for predicting lifestyles and emergence of pathogens.</title>
        <authorList>
            <person name="Haridas S."/>
            <person name="Albert R."/>
            <person name="Binder M."/>
            <person name="Bloem J."/>
            <person name="Labutti K."/>
            <person name="Salamov A."/>
            <person name="Andreopoulos B."/>
            <person name="Baker S."/>
            <person name="Barry K."/>
            <person name="Bills G."/>
            <person name="Bluhm B."/>
            <person name="Cannon C."/>
            <person name="Castanera R."/>
            <person name="Culley D."/>
            <person name="Daum C."/>
            <person name="Ezra D."/>
            <person name="Gonzalez J."/>
            <person name="Henrissat B."/>
            <person name="Kuo A."/>
            <person name="Liang C."/>
            <person name="Lipzen A."/>
            <person name="Lutzoni F."/>
            <person name="Magnuson J."/>
            <person name="Mondo S."/>
            <person name="Nolan M."/>
            <person name="Ohm R."/>
            <person name="Pangilinan J."/>
            <person name="Park H.-J."/>
            <person name="Ramirez L."/>
            <person name="Alfaro M."/>
            <person name="Sun H."/>
            <person name="Tritt A."/>
            <person name="Yoshinaga Y."/>
            <person name="Zwiers L.-H."/>
            <person name="Turgeon B."/>
            <person name="Goodwin S."/>
            <person name="Spatafora J."/>
            <person name="Crous P."/>
            <person name="Grigoriev I."/>
        </authorList>
    </citation>
    <scope>NUCLEOTIDE SEQUENCE</scope>
    <source>
        <strain evidence="2 4">CBS 304.34</strain>
    </source>
</reference>
<accession>A0A6A6Y810</accession>
<protein>
    <submittedName>
        <fullName evidence="2 4">Uncharacterized protein</fullName>
    </submittedName>
</protein>
<dbReference type="RefSeq" id="XP_033571647.1">
    <property type="nucleotide sequence ID" value="XM_033721005.1"/>
</dbReference>
<dbReference type="Proteomes" id="UP000504636">
    <property type="component" value="Unplaced"/>
</dbReference>
<evidence type="ECO:0000256" key="1">
    <source>
        <dbReference type="SAM" id="MobiDB-lite"/>
    </source>
</evidence>
<evidence type="ECO:0000313" key="4">
    <source>
        <dbReference type="RefSeq" id="XP_033571647.1"/>
    </source>
</evidence>
<dbReference type="GeneID" id="54461898"/>
<proteinExistence type="predicted"/>
<dbReference type="AlphaFoldDB" id="A0A6A6Y810"/>
<gene>
    <name evidence="2 4" type="ORF">BDZ99DRAFT_467369</name>
</gene>
<feature type="compositionally biased region" description="Low complexity" evidence="1">
    <location>
        <begin position="27"/>
        <end position="39"/>
    </location>
</feature>
<feature type="compositionally biased region" description="Polar residues" evidence="1">
    <location>
        <begin position="93"/>
        <end position="102"/>
    </location>
</feature>
<reference evidence="4" key="2">
    <citation type="submission" date="2020-04" db="EMBL/GenBank/DDBJ databases">
        <authorList>
            <consortium name="NCBI Genome Project"/>
        </authorList>
    </citation>
    <scope>NUCLEOTIDE SEQUENCE</scope>
    <source>
        <strain evidence="4">CBS 304.34</strain>
    </source>
</reference>
<keyword evidence="3" id="KW-1185">Reference proteome</keyword>
<feature type="region of interest" description="Disordered" evidence="1">
    <location>
        <begin position="1"/>
        <end position="102"/>
    </location>
</feature>
<organism evidence="2">
    <name type="scientific">Mytilinidion resinicola</name>
    <dbReference type="NCBI Taxonomy" id="574789"/>
    <lineage>
        <taxon>Eukaryota</taxon>
        <taxon>Fungi</taxon>
        <taxon>Dikarya</taxon>
        <taxon>Ascomycota</taxon>
        <taxon>Pezizomycotina</taxon>
        <taxon>Dothideomycetes</taxon>
        <taxon>Pleosporomycetidae</taxon>
        <taxon>Mytilinidiales</taxon>
        <taxon>Mytilinidiaceae</taxon>
        <taxon>Mytilinidion</taxon>
    </lineage>
</organism>
<reference evidence="4" key="3">
    <citation type="submission" date="2025-04" db="UniProtKB">
        <authorList>
            <consortium name="RefSeq"/>
        </authorList>
    </citation>
    <scope>IDENTIFICATION</scope>
    <source>
        <strain evidence="4">CBS 304.34</strain>
    </source>
</reference>
<evidence type="ECO:0000313" key="3">
    <source>
        <dbReference type="Proteomes" id="UP000504636"/>
    </source>
</evidence>
<name>A0A6A6Y810_9PEZI</name>
<feature type="compositionally biased region" description="Polar residues" evidence="1">
    <location>
        <begin position="1"/>
        <end position="23"/>
    </location>
</feature>
<dbReference type="EMBL" id="MU003712">
    <property type="protein sequence ID" value="KAF2804683.1"/>
    <property type="molecule type" value="Genomic_DNA"/>
</dbReference>